<evidence type="ECO:0000256" key="6">
    <source>
        <dbReference type="SAM" id="MobiDB-lite"/>
    </source>
</evidence>
<evidence type="ECO:0000256" key="5">
    <source>
        <dbReference type="ARBA" id="ARBA00048881"/>
    </source>
</evidence>
<evidence type="ECO:0000256" key="1">
    <source>
        <dbReference type="ARBA" id="ARBA00009928"/>
    </source>
</evidence>
<comment type="similarity">
    <text evidence="1">Belongs to the tyrosinase family.</text>
</comment>
<accession>A0A8J5NKZ0</accession>
<proteinExistence type="inferred from homology"/>
<evidence type="ECO:0000256" key="4">
    <source>
        <dbReference type="ARBA" id="ARBA00048233"/>
    </source>
</evidence>
<dbReference type="PANTHER" id="PTHR11474">
    <property type="entry name" value="TYROSINASE FAMILY MEMBER"/>
    <property type="match status" value="1"/>
</dbReference>
<comment type="caution">
    <text evidence="8">The sequence shown here is derived from an EMBL/GenBank/DDBJ whole genome shotgun (WGS) entry which is preliminary data.</text>
</comment>
<dbReference type="Proteomes" id="UP000694050">
    <property type="component" value="Unassembled WGS sequence"/>
</dbReference>
<name>A0A8J5NKZ0_FUSOX</name>
<evidence type="ECO:0000259" key="7">
    <source>
        <dbReference type="PROSITE" id="PS00498"/>
    </source>
</evidence>
<keyword evidence="3" id="KW-0470">Melanin biosynthesis</keyword>
<dbReference type="EC" id="1.14.18.1" evidence="2"/>
<evidence type="ECO:0000256" key="2">
    <source>
        <dbReference type="ARBA" id="ARBA00011906"/>
    </source>
</evidence>
<dbReference type="EMBL" id="JAELUQ010000011">
    <property type="protein sequence ID" value="KAG7406649.1"/>
    <property type="molecule type" value="Genomic_DNA"/>
</dbReference>
<dbReference type="GO" id="GO:0004503">
    <property type="term" value="F:tyrosinase activity"/>
    <property type="evidence" value="ECO:0007669"/>
    <property type="project" value="UniProtKB-EC"/>
</dbReference>
<evidence type="ECO:0000313" key="9">
    <source>
        <dbReference type="Proteomes" id="UP000694050"/>
    </source>
</evidence>
<reference evidence="8" key="1">
    <citation type="submission" date="2021-04" db="EMBL/GenBank/DDBJ databases">
        <title>First draft genome resource for Brassicaceae pathogens Fusarium oxysporum f. sp. raphani and Fusarium oxysporum f. sp. rapae.</title>
        <authorList>
            <person name="Asai S."/>
        </authorList>
    </citation>
    <scope>NUCLEOTIDE SEQUENCE</scope>
    <source>
        <strain evidence="8">Tf1208</strain>
    </source>
</reference>
<dbReference type="AlphaFoldDB" id="A0A8J5NKZ0"/>
<sequence>MKPPTSTGDSRKVANWEDDILPMIKAPYWITVDPEGVSQTWIGEMQYWGKWDLSNYDDVKKRAVGIYKHLRSQAMPITRNPDHYWPEAALEVFRNWVNHGFPKDSTAEPSQSPVIPDPVDPPIAYRVRRDIMSLSPEELVAYQTKLDDVLKVRELGSKWQDLGVLHAYWCLHYQEATFLWHRAYLRYVEELMDFPIPYWNGFAKEAACPTSKFAGIPPMFLEETYQHPSGETRKNPLRFAKALNGKSKDGKRSTVTRNPILTEGPDAKGWKEKIELFKIYHDQIAHALEQKTYTTSESAQHFGVPWANIPDFTDDQPDKDYPFRFDFDGLFEQVHDNFHGWVGPDMADNTYTAFDPIFLSYHANMDRLAGIFMDANPENQFTSRFPLQPFINNGTDIDYDDPRRWRYTTIGDMAKDTRALGYMYGEPASPDFSTRKTAEERGVRRAVPSGGKAIVLPVGLPGQDMTVATNSLKSSEKKELIPYVVFTEVGCTTSSYRIDVFTADAESTASDVVGNPDFIGQVTRLGMGPGKDGSGPPNTSRCRKPTATRVLPAGKFKDRLSKGDALKITVTDLETGKEVDEAEYTQMSGFVPRLAWLPDY</sequence>
<evidence type="ECO:0000256" key="3">
    <source>
        <dbReference type="ARBA" id="ARBA00023101"/>
    </source>
</evidence>
<dbReference type="GO" id="GO:0042438">
    <property type="term" value="P:melanin biosynthetic process"/>
    <property type="evidence" value="ECO:0007669"/>
    <property type="project" value="UniProtKB-KW"/>
</dbReference>
<feature type="region of interest" description="Disordered" evidence="6">
    <location>
        <begin position="526"/>
        <end position="545"/>
    </location>
</feature>
<dbReference type="InterPro" id="IPR050316">
    <property type="entry name" value="Tyrosinase/Hemocyanin"/>
</dbReference>
<dbReference type="InterPro" id="IPR002227">
    <property type="entry name" value="Tyrosinase_Cu-bd"/>
</dbReference>
<feature type="domain" description="Tyrosinase copper-binding" evidence="7">
    <location>
        <begin position="355"/>
        <end position="366"/>
    </location>
</feature>
<comment type="catalytic activity">
    <reaction evidence="5">
        <text>L-tyrosine + O2 = L-dopaquinone + H2O</text>
        <dbReference type="Rhea" id="RHEA:18117"/>
        <dbReference type="ChEBI" id="CHEBI:15377"/>
        <dbReference type="ChEBI" id="CHEBI:15379"/>
        <dbReference type="ChEBI" id="CHEBI:57924"/>
        <dbReference type="ChEBI" id="CHEBI:58315"/>
        <dbReference type="EC" id="1.14.18.1"/>
    </reaction>
</comment>
<organism evidence="8 9">
    <name type="scientific">Fusarium oxysporum f. sp. rapae</name>
    <dbReference type="NCBI Taxonomy" id="485398"/>
    <lineage>
        <taxon>Eukaryota</taxon>
        <taxon>Fungi</taxon>
        <taxon>Dikarya</taxon>
        <taxon>Ascomycota</taxon>
        <taxon>Pezizomycotina</taxon>
        <taxon>Sordariomycetes</taxon>
        <taxon>Hypocreomycetidae</taxon>
        <taxon>Hypocreales</taxon>
        <taxon>Nectriaceae</taxon>
        <taxon>Fusarium</taxon>
        <taxon>Fusarium oxysporum species complex</taxon>
    </lineage>
</organism>
<protein>
    <recommendedName>
        <fullName evidence="2">tyrosinase</fullName>
        <ecNumber evidence="2">1.14.18.1</ecNumber>
    </recommendedName>
</protein>
<dbReference type="PROSITE" id="PS00498">
    <property type="entry name" value="TYROSINASE_2"/>
    <property type="match status" value="1"/>
</dbReference>
<comment type="catalytic activity">
    <reaction evidence="4">
        <text>2 L-dopa + O2 = 2 L-dopaquinone + 2 H2O</text>
        <dbReference type="Rhea" id="RHEA:34287"/>
        <dbReference type="ChEBI" id="CHEBI:15377"/>
        <dbReference type="ChEBI" id="CHEBI:15379"/>
        <dbReference type="ChEBI" id="CHEBI:57504"/>
        <dbReference type="ChEBI" id="CHEBI:57924"/>
        <dbReference type="EC" id="1.14.18.1"/>
    </reaction>
</comment>
<dbReference type="PANTHER" id="PTHR11474:SF76">
    <property type="entry name" value="SHKT DOMAIN-CONTAINING PROTEIN"/>
    <property type="match status" value="1"/>
</dbReference>
<evidence type="ECO:0000313" key="8">
    <source>
        <dbReference type="EMBL" id="KAG7406649.1"/>
    </source>
</evidence>
<gene>
    <name evidence="8" type="ORF">Forpe1208_v014185</name>
</gene>
<dbReference type="Pfam" id="PF00264">
    <property type="entry name" value="Tyrosinase"/>
    <property type="match status" value="1"/>
</dbReference>